<feature type="non-terminal residue" evidence="1">
    <location>
        <position position="35"/>
    </location>
</feature>
<organism evidence="1">
    <name type="scientific">Hyalella azteca</name>
    <name type="common">Amphipod</name>
    <dbReference type="NCBI Taxonomy" id="294128"/>
    <lineage>
        <taxon>Eukaryota</taxon>
        <taxon>Metazoa</taxon>
        <taxon>Ecdysozoa</taxon>
        <taxon>Arthropoda</taxon>
        <taxon>Crustacea</taxon>
        <taxon>Multicrustacea</taxon>
        <taxon>Malacostraca</taxon>
        <taxon>Eumalacostraca</taxon>
        <taxon>Peracarida</taxon>
        <taxon>Amphipoda</taxon>
        <taxon>Senticaudata</taxon>
        <taxon>Talitrida</taxon>
        <taxon>Talitroidea</taxon>
        <taxon>Hyalellidae</taxon>
        <taxon>Hyalella</taxon>
    </lineage>
</organism>
<dbReference type="EMBL" id="JQDR03010125">
    <property type="protein sequence ID" value="KAA0194674.1"/>
    <property type="molecule type" value="Genomic_DNA"/>
</dbReference>
<protein>
    <submittedName>
        <fullName evidence="1">Ionotropic receptor 199</fullName>
    </submittedName>
</protein>
<dbReference type="Proteomes" id="UP000711488">
    <property type="component" value="Unassembled WGS sequence"/>
</dbReference>
<dbReference type="AlphaFoldDB" id="A0A6A0H0U4"/>
<reference evidence="1" key="1">
    <citation type="submission" date="2014-08" db="EMBL/GenBank/DDBJ databases">
        <authorList>
            <person name="Murali S."/>
            <person name="Richards S."/>
            <person name="Bandaranaike D."/>
            <person name="Bellair M."/>
            <person name="Blankenburg K."/>
            <person name="Chao H."/>
            <person name="Dinh H."/>
            <person name="Doddapaneni H."/>
            <person name="Dugan-Rocha S."/>
            <person name="Elkadiri S."/>
            <person name="Gnanaolivu R."/>
            <person name="Hughes D."/>
            <person name="Lee S."/>
            <person name="Li M."/>
            <person name="Ming W."/>
            <person name="Munidasa M."/>
            <person name="Muniz J."/>
            <person name="Nguyen L."/>
            <person name="Osuji N."/>
            <person name="Pu L.-L."/>
            <person name="Puazo M."/>
            <person name="Skinner E."/>
            <person name="Qu C."/>
            <person name="Quiroz J."/>
            <person name="Raj R."/>
            <person name="Weissenberger G."/>
            <person name="Xin Y."/>
            <person name="Zou X."/>
            <person name="Han Y."/>
            <person name="Worley K."/>
            <person name="Muzny D."/>
            <person name="Gibbs R."/>
        </authorList>
    </citation>
    <scope>NUCLEOTIDE SEQUENCE</scope>
    <source>
        <strain evidence="1">HAZT.00-mixed</strain>
        <tissue evidence="1">Whole organism</tissue>
    </source>
</reference>
<proteinExistence type="predicted"/>
<accession>A0A6A0H0U4</accession>
<feature type="non-terminal residue" evidence="1">
    <location>
        <position position="1"/>
    </location>
</feature>
<reference evidence="1" key="2">
    <citation type="journal article" date="2018" name="Environ. Sci. Technol.">
        <title>The Toxicogenome of Hyalella azteca: A Model for Sediment Ecotoxicology and Evolutionary Toxicology.</title>
        <authorList>
            <person name="Poynton H.C."/>
            <person name="Hasenbein S."/>
            <person name="Benoit J.B."/>
            <person name="Sepulveda M.S."/>
            <person name="Poelchau M.F."/>
            <person name="Hughes D.S.T."/>
            <person name="Murali S.C."/>
            <person name="Chen S."/>
            <person name="Glastad K.M."/>
            <person name="Goodisman M.A.D."/>
            <person name="Werren J.H."/>
            <person name="Vineis J.H."/>
            <person name="Bowen J.L."/>
            <person name="Friedrich M."/>
            <person name="Jones J."/>
            <person name="Robertson H.M."/>
            <person name="Feyereisen R."/>
            <person name="Mechler-Hickson A."/>
            <person name="Mathers N."/>
            <person name="Lee C.E."/>
            <person name="Colbourne J.K."/>
            <person name="Biales A."/>
            <person name="Johnston J.S."/>
            <person name="Wellborn G.A."/>
            <person name="Rosendale A.J."/>
            <person name="Cridge A.G."/>
            <person name="Munoz-Torres M.C."/>
            <person name="Bain P.A."/>
            <person name="Manny A.R."/>
            <person name="Major K.M."/>
            <person name="Lambert F.N."/>
            <person name="Vulpe C.D."/>
            <person name="Tuck P."/>
            <person name="Blalock B.J."/>
            <person name="Lin Y.Y."/>
            <person name="Smith M.E."/>
            <person name="Ochoa-Acuna H."/>
            <person name="Chen M.M."/>
            <person name="Childers C.P."/>
            <person name="Qu J."/>
            <person name="Dugan S."/>
            <person name="Lee S.L."/>
            <person name="Chao H."/>
            <person name="Dinh H."/>
            <person name="Han Y."/>
            <person name="Doddapaneni H."/>
            <person name="Worley K.C."/>
            <person name="Muzny D.M."/>
            <person name="Gibbs R.A."/>
            <person name="Richards S."/>
        </authorList>
    </citation>
    <scope>NUCLEOTIDE SEQUENCE</scope>
    <source>
        <strain evidence="1">HAZT.00-mixed</strain>
        <tissue evidence="1">Whole organism</tissue>
    </source>
</reference>
<keyword evidence="1" id="KW-0675">Receptor</keyword>
<sequence>FTKLLMGGVMENLRFRWWGQLTSCTLHSPYQELDF</sequence>
<gene>
    <name evidence="1" type="ORF">HAZT_HAZT006360</name>
</gene>
<comment type="caution">
    <text evidence="1">The sequence shown here is derived from an EMBL/GenBank/DDBJ whole genome shotgun (WGS) entry which is preliminary data.</text>
</comment>
<evidence type="ECO:0000313" key="1">
    <source>
        <dbReference type="EMBL" id="KAA0194674.1"/>
    </source>
</evidence>
<name>A0A6A0H0U4_HYAAZ</name>
<reference evidence="1" key="3">
    <citation type="submission" date="2019-06" db="EMBL/GenBank/DDBJ databases">
        <authorList>
            <person name="Poynton C."/>
            <person name="Hasenbein S."/>
            <person name="Benoit J.B."/>
            <person name="Sepulveda M.S."/>
            <person name="Poelchau M.F."/>
            <person name="Murali S.C."/>
            <person name="Chen S."/>
            <person name="Glastad K.M."/>
            <person name="Werren J.H."/>
            <person name="Vineis J.H."/>
            <person name="Bowen J.L."/>
            <person name="Friedrich M."/>
            <person name="Jones J."/>
            <person name="Robertson H.M."/>
            <person name="Feyereisen R."/>
            <person name="Mechler-Hickson A."/>
            <person name="Mathers N."/>
            <person name="Lee C.E."/>
            <person name="Colbourne J.K."/>
            <person name="Biales A."/>
            <person name="Johnston J.S."/>
            <person name="Wellborn G.A."/>
            <person name="Rosendale A.J."/>
            <person name="Cridge A.G."/>
            <person name="Munoz-Torres M.C."/>
            <person name="Bain P.A."/>
            <person name="Manny A.R."/>
            <person name="Major K.M."/>
            <person name="Lambert F.N."/>
            <person name="Vulpe C.D."/>
            <person name="Tuck P."/>
            <person name="Blalock B.J."/>
            <person name="Lin Y.-Y."/>
            <person name="Smith M.E."/>
            <person name="Ochoa-Acuna H."/>
            <person name="Chen M.-J.M."/>
            <person name="Childers C.P."/>
            <person name="Qu J."/>
            <person name="Dugan S."/>
            <person name="Lee S.L."/>
            <person name="Chao H."/>
            <person name="Dinh H."/>
            <person name="Han Y."/>
            <person name="Doddapaneni H."/>
            <person name="Worley K.C."/>
            <person name="Muzny D.M."/>
            <person name="Gibbs R.A."/>
            <person name="Richards S."/>
        </authorList>
    </citation>
    <scope>NUCLEOTIDE SEQUENCE</scope>
    <source>
        <strain evidence="1">HAZT.00-mixed</strain>
        <tissue evidence="1">Whole organism</tissue>
    </source>
</reference>